<keyword evidence="1" id="KW-0472">Membrane</keyword>
<dbReference type="Proteomes" id="UP001642260">
    <property type="component" value="Unassembled WGS sequence"/>
</dbReference>
<reference evidence="2 3" key="1">
    <citation type="submission" date="2022-03" db="EMBL/GenBank/DDBJ databases">
        <authorList>
            <person name="Macdonald S."/>
            <person name="Ahmed S."/>
            <person name="Newling K."/>
        </authorList>
    </citation>
    <scope>NUCLEOTIDE SEQUENCE [LARGE SCALE GENOMIC DNA]</scope>
</reference>
<protein>
    <submittedName>
        <fullName evidence="2">Uncharacterized protein</fullName>
    </submittedName>
</protein>
<evidence type="ECO:0000313" key="2">
    <source>
        <dbReference type="EMBL" id="CAH8352537.1"/>
    </source>
</evidence>
<comment type="caution">
    <text evidence="2">The sequence shown here is derived from an EMBL/GenBank/DDBJ whole genome shotgun (WGS) entry which is preliminary data.</text>
</comment>
<keyword evidence="1" id="KW-0812">Transmembrane</keyword>
<keyword evidence="3" id="KW-1185">Reference proteome</keyword>
<dbReference type="AlphaFoldDB" id="A0ABC8K2E7"/>
<sequence length="68" mass="7730">MASKLLQRQRPVKHQSLCPSTTLLTKNRCRRRTIRISRSQLLSRSAKSVLSSFSALVLLGTSIWVFTD</sequence>
<dbReference type="EMBL" id="CAKOAT010175155">
    <property type="protein sequence ID" value="CAH8352537.1"/>
    <property type="molecule type" value="Genomic_DNA"/>
</dbReference>
<evidence type="ECO:0000313" key="3">
    <source>
        <dbReference type="Proteomes" id="UP001642260"/>
    </source>
</evidence>
<organism evidence="2 3">
    <name type="scientific">Eruca vesicaria subsp. sativa</name>
    <name type="common">Garden rocket</name>
    <name type="synonym">Eruca sativa</name>
    <dbReference type="NCBI Taxonomy" id="29727"/>
    <lineage>
        <taxon>Eukaryota</taxon>
        <taxon>Viridiplantae</taxon>
        <taxon>Streptophyta</taxon>
        <taxon>Embryophyta</taxon>
        <taxon>Tracheophyta</taxon>
        <taxon>Spermatophyta</taxon>
        <taxon>Magnoliopsida</taxon>
        <taxon>eudicotyledons</taxon>
        <taxon>Gunneridae</taxon>
        <taxon>Pentapetalae</taxon>
        <taxon>rosids</taxon>
        <taxon>malvids</taxon>
        <taxon>Brassicales</taxon>
        <taxon>Brassicaceae</taxon>
        <taxon>Brassiceae</taxon>
        <taxon>Eruca</taxon>
    </lineage>
</organism>
<evidence type="ECO:0000256" key="1">
    <source>
        <dbReference type="SAM" id="Phobius"/>
    </source>
</evidence>
<proteinExistence type="predicted"/>
<feature type="transmembrane region" description="Helical" evidence="1">
    <location>
        <begin position="48"/>
        <end position="67"/>
    </location>
</feature>
<accession>A0ABC8K2E7</accession>
<name>A0ABC8K2E7_ERUVS</name>
<gene>
    <name evidence="2" type="ORF">ERUC_LOCUS18667</name>
</gene>
<keyword evidence="1" id="KW-1133">Transmembrane helix</keyword>